<name>A0A4S4NAJ4_9RHOB</name>
<dbReference type="GO" id="GO:0046656">
    <property type="term" value="P:folic acid biosynthetic process"/>
    <property type="evidence" value="ECO:0007669"/>
    <property type="project" value="UniProtKB-KW"/>
</dbReference>
<dbReference type="GO" id="GO:0046654">
    <property type="term" value="P:tetrahydrofolate biosynthetic process"/>
    <property type="evidence" value="ECO:0007669"/>
    <property type="project" value="UniProtKB-UniPathway"/>
</dbReference>
<dbReference type="InterPro" id="IPR035907">
    <property type="entry name" value="Hppk_sf"/>
</dbReference>
<organism evidence="14 15">
    <name type="scientific">Aliishimia ponticola</name>
    <dbReference type="NCBI Taxonomy" id="2499833"/>
    <lineage>
        <taxon>Bacteria</taxon>
        <taxon>Pseudomonadati</taxon>
        <taxon>Pseudomonadota</taxon>
        <taxon>Alphaproteobacteria</taxon>
        <taxon>Rhodobacterales</taxon>
        <taxon>Paracoccaceae</taxon>
        <taxon>Aliishimia</taxon>
    </lineage>
</organism>
<evidence type="ECO:0000256" key="6">
    <source>
        <dbReference type="ARBA" id="ARBA00022741"/>
    </source>
</evidence>
<keyword evidence="8" id="KW-0067">ATP-binding</keyword>
<evidence type="ECO:0000256" key="4">
    <source>
        <dbReference type="ARBA" id="ARBA00016218"/>
    </source>
</evidence>
<dbReference type="Pfam" id="PF01288">
    <property type="entry name" value="HPPK"/>
    <property type="match status" value="1"/>
</dbReference>
<dbReference type="InterPro" id="IPR000550">
    <property type="entry name" value="Hppk"/>
</dbReference>
<dbReference type="Gene3D" id="3.30.70.560">
    <property type="entry name" value="7,8-Dihydro-6-hydroxymethylpterin-pyrophosphokinase HPPK"/>
    <property type="match status" value="1"/>
</dbReference>
<evidence type="ECO:0000256" key="10">
    <source>
        <dbReference type="ARBA" id="ARBA00029409"/>
    </source>
</evidence>
<comment type="caution">
    <text evidence="14">The sequence shown here is derived from an EMBL/GenBank/DDBJ whole genome shotgun (WGS) entry which is preliminary data.</text>
</comment>
<protein>
    <recommendedName>
        <fullName evidence="4">2-amino-4-hydroxy-6-hydroxymethyldihydropteridine pyrophosphokinase</fullName>
        <ecNumber evidence="3">2.7.6.3</ecNumber>
    </recommendedName>
    <alternativeName>
        <fullName evidence="11">6-hydroxymethyl-7,8-dihydropterin pyrophosphokinase</fullName>
    </alternativeName>
    <alternativeName>
        <fullName evidence="12">7,8-dihydro-6-hydroxymethylpterin-pyrophosphokinase</fullName>
    </alternativeName>
</protein>
<dbReference type="GO" id="GO:0003848">
    <property type="term" value="F:2-amino-4-hydroxy-6-hydroxymethyldihydropteridine diphosphokinase activity"/>
    <property type="evidence" value="ECO:0007669"/>
    <property type="project" value="UniProtKB-EC"/>
</dbReference>
<evidence type="ECO:0000313" key="14">
    <source>
        <dbReference type="EMBL" id="THH35058.1"/>
    </source>
</evidence>
<evidence type="ECO:0000256" key="2">
    <source>
        <dbReference type="ARBA" id="ARBA00005810"/>
    </source>
</evidence>
<dbReference type="NCBIfam" id="TIGR01498">
    <property type="entry name" value="folK"/>
    <property type="match status" value="1"/>
</dbReference>
<keyword evidence="15" id="KW-1185">Reference proteome</keyword>
<evidence type="ECO:0000259" key="13">
    <source>
        <dbReference type="Pfam" id="PF01288"/>
    </source>
</evidence>
<accession>A0A4S4NAJ4</accession>
<dbReference type="Proteomes" id="UP000306602">
    <property type="component" value="Unassembled WGS sequence"/>
</dbReference>
<dbReference type="PANTHER" id="PTHR43071">
    <property type="entry name" value="2-AMINO-4-HYDROXY-6-HYDROXYMETHYLDIHYDROPTERIDINE PYROPHOSPHOKINASE"/>
    <property type="match status" value="1"/>
</dbReference>
<evidence type="ECO:0000256" key="3">
    <source>
        <dbReference type="ARBA" id="ARBA00013253"/>
    </source>
</evidence>
<evidence type="ECO:0000256" key="5">
    <source>
        <dbReference type="ARBA" id="ARBA00022679"/>
    </source>
</evidence>
<proteinExistence type="inferred from homology"/>
<dbReference type="AlphaFoldDB" id="A0A4S4NAJ4"/>
<dbReference type="SUPFAM" id="SSF55083">
    <property type="entry name" value="6-hydroxymethyl-7,8-dihydropterin pyrophosphokinase, HPPK"/>
    <property type="match status" value="1"/>
</dbReference>
<dbReference type="RefSeq" id="WP_136463791.1">
    <property type="nucleotide sequence ID" value="NZ_SRKY01000004.1"/>
</dbReference>
<dbReference type="EMBL" id="SRKY01000004">
    <property type="protein sequence ID" value="THH35058.1"/>
    <property type="molecule type" value="Genomic_DNA"/>
</dbReference>
<dbReference type="PANTHER" id="PTHR43071:SF1">
    <property type="entry name" value="2-AMINO-4-HYDROXY-6-HYDROXYMETHYLDIHYDROPTERIDINE PYROPHOSPHOKINASE"/>
    <property type="match status" value="1"/>
</dbReference>
<comment type="function">
    <text evidence="10">Catalyzes the transfer of pyrophosphate from adenosine triphosphate (ATP) to 6-hydroxymethyl-7,8-dihydropterin, an enzymatic step in folate biosynthesis pathway.</text>
</comment>
<dbReference type="GO" id="GO:0016301">
    <property type="term" value="F:kinase activity"/>
    <property type="evidence" value="ECO:0007669"/>
    <property type="project" value="UniProtKB-KW"/>
</dbReference>
<keyword evidence="7 14" id="KW-0418">Kinase</keyword>
<comment type="pathway">
    <text evidence="1">Cofactor biosynthesis; tetrahydrofolate biosynthesis; 2-amino-4-hydroxy-6-hydroxymethyl-7,8-dihydropteridine diphosphate from 7,8-dihydroneopterin triphosphate: step 4/4.</text>
</comment>
<dbReference type="OrthoDB" id="9808041at2"/>
<keyword evidence="6" id="KW-0547">Nucleotide-binding</keyword>
<evidence type="ECO:0000313" key="15">
    <source>
        <dbReference type="Proteomes" id="UP000306602"/>
    </source>
</evidence>
<dbReference type="GO" id="GO:0005524">
    <property type="term" value="F:ATP binding"/>
    <property type="evidence" value="ECO:0007669"/>
    <property type="project" value="UniProtKB-KW"/>
</dbReference>
<dbReference type="CDD" id="cd00483">
    <property type="entry name" value="HPPK"/>
    <property type="match status" value="1"/>
</dbReference>
<dbReference type="UniPathway" id="UPA00077">
    <property type="reaction ID" value="UER00155"/>
</dbReference>
<keyword evidence="9" id="KW-0289">Folate biosynthesis</keyword>
<evidence type="ECO:0000256" key="11">
    <source>
        <dbReference type="ARBA" id="ARBA00029766"/>
    </source>
</evidence>
<keyword evidence="5 14" id="KW-0808">Transferase</keyword>
<comment type="similarity">
    <text evidence="2">Belongs to the HPPK family.</text>
</comment>
<evidence type="ECO:0000256" key="9">
    <source>
        <dbReference type="ARBA" id="ARBA00022909"/>
    </source>
</evidence>
<feature type="domain" description="7,8-dihydro-6-hydroxymethylpterin-pyrophosphokinase" evidence="13">
    <location>
        <begin position="23"/>
        <end position="173"/>
    </location>
</feature>
<evidence type="ECO:0000256" key="12">
    <source>
        <dbReference type="ARBA" id="ARBA00033413"/>
    </source>
</evidence>
<sequence length="209" mass="23258">MSQDSCKSQNGTVLPQFRSKALIAVGANMPSVEGDARETVIWAIREFANNGWVIRSVSHLFETPCFPPGAGPDYINAAFVLDTELSAPEVLAQLHAVEAAAGRERLQRWGQRSLDLDLIALGDQVLPDAQTVSDWMALPLDQQVRRTPDELLLPHPRLQDRAFVLGPLVEVAPDWVHPLTGKTVREMFDMLPQAERDAVKRLVYPVDWT</sequence>
<evidence type="ECO:0000256" key="1">
    <source>
        <dbReference type="ARBA" id="ARBA00005051"/>
    </source>
</evidence>
<evidence type="ECO:0000256" key="7">
    <source>
        <dbReference type="ARBA" id="ARBA00022777"/>
    </source>
</evidence>
<evidence type="ECO:0000256" key="8">
    <source>
        <dbReference type="ARBA" id="ARBA00022840"/>
    </source>
</evidence>
<gene>
    <name evidence="14" type="primary">folK</name>
    <name evidence="14" type="ORF">E4Z66_14595</name>
</gene>
<dbReference type="EC" id="2.7.6.3" evidence="3"/>
<reference evidence="14 15" key="1">
    <citation type="submission" date="2019-04" db="EMBL/GenBank/DDBJ databases">
        <title>Shimia ponticola sp. nov., isolated from seawater.</title>
        <authorList>
            <person name="Kim Y.-O."/>
            <person name="Yoon J.-H."/>
        </authorList>
    </citation>
    <scope>NUCLEOTIDE SEQUENCE [LARGE SCALE GENOMIC DNA]</scope>
    <source>
        <strain evidence="14 15">MYP11</strain>
    </source>
</reference>